<gene>
    <name evidence="2" type="ORF">GCM10023092_06230</name>
</gene>
<protein>
    <recommendedName>
        <fullName evidence="4">Tetratricopeptide repeat protein</fullName>
    </recommendedName>
</protein>
<dbReference type="InterPro" id="IPR046732">
    <property type="entry name" value="DUF6624"/>
</dbReference>
<dbReference type="EMBL" id="BAABEZ010000004">
    <property type="protein sequence ID" value="GAA4450420.1"/>
    <property type="molecule type" value="Genomic_DNA"/>
</dbReference>
<evidence type="ECO:0000313" key="2">
    <source>
        <dbReference type="EMBL" id="GAA4450420.1"/>
    </source>
</evidence>
<proteinExistence type="predicted"/>
<dbReference type="Pfam" id="PF20329">
    <property type="entry name" value="DUF6624"/>
    <property type="match status" value="1"/>
</dbReference>
<reference evidence="3" key="1">
    <citation type="journal article" date="2019" name="Int. J. Syst. Evol. Microbiol.">
        <title>The Global Catalogue of Microorganisms (GCM) 10K type strain sequencing project: providing services to taxonomists for standard genome sequencing and annotation.</title>
        <authorList>
            <consortium name="The Broad Institute Genomics Platform"/>
            <consortium name="The Broad Institute Genome Sequencing Center for Infectious Disease"/>
            <person name="Wu L."/>
            <person name="Ma J."/>
        </authorList>
    </citation>
    <scope>NUCLEOTIDE SEQUENCE [LARGE SCALE GENOMIC DNA]</scope>
    <source>
        <strain evidence="3">JCM 31921</strain>
    </source>
</reference>
<feature type="chain" id="PRO_5045982256" description="Tetratricopeptide repeat protein" evidence="1">
    <location>
        <begin position="22"/>
        <end position="302"/>
    </location>
</feature>
<comment type="caution">
    <text evidence="2">The sequence shown here is derived from an EMBL/GenBank/DDBJ whole genome shotgun (WGS) entry which is preliminary data.</text>
</comment>
<dbReference type="Proteomes" id="UP001501410">
    <property type="component" value="Unassembled WGS sequence"/>
</dbReference>
<accession>A0ABP8MGS5</accession>
<feature type="signal peptide" evidence="1">
    <location>
        <begin position="1"/>
        <end position="21"/>
    </location>
</feature>
<dbReference type="RefSeq" id="WP_344822605.1">
    <property type="nucleotide sequence ID" value="NZ_BAABEZ010000004.1"/>
</dbReference>
<evidence type="ECO:0000313" key="3">
    <source>
        <dbReference type="Proteomes" id="UP001501410"/>
    </source>
</evidence>
<dbReference type="SUPFAM" id="SSF48452">
    <property type="entry name" value="TPR-like"/>
    <property type="match status" value="1"/>
</dbReference>
<name>A0ABP8MGS5_9BACT</name>
<keyword evidence="1" id="KW-0732">Signal</keyword>
<keyword evidence="3" id="KW-1185">Reference proteome</keyword>
<sequence length="302" mass="35380">MKKVKHVLMLSSLFFTVQSTAQVLKTADSLMMEGLVEEAKMAYKEEYQSDTLNQTCLYNLACVMAISGQSDSAFQYLYRLMKINPTEAPLADADLANLRSKKEWQVYEDKLVNTIQTKYDHPIADEVYARKLWELNARDQRYYREIGLIERKKDPSDTSANQLWNMKRQINSENLQQLEQLVRKKGWPMKTMVGSTAANAAFLVVQHSDLKTQKKYLPTIKKLCEEREAEWQSYALMYDRIQVSENKPQRYGSQVNYNSKTQQYELFPLEDDKKVDAWRKEAGMIPLADYLAHWDIQWPEKK</sequence>
<dbReference type="NCBIfam" id="NF047558">
    <property type="entry name" value="TPR_END_plus"/>
    <property type="match status" value="1"/>
</dbReference>
<evidence type="ECO:0000256" key="1">
    <source>
        <dbReference type="SAM" id="SignalP"/>
    </source>
</evidence>
<organism evidence="2 3">
    <name type="scientific">Rurimicrobium arvi</name>
    <dbReference type="NCBI Taxonomy" id="2049916"/>
    <lineage>
        <taxon>Bacteria</taxon>
        <taxon>Pseudomonadati</taxon>
        <taxon>Bacteroidota</taxon>
        <taxon>Chitinophagia</taxon>
        <taxon>Chitinophagales</taxon>
        <taxon>Chitinophagaceae</taxon>
        <taxon>Rurimicrobium</taxon>
    </lineage>
</organism>
<dbReference type="InterPro" id="IPR011990">
    <property type="entry name" value="TPR-like_helical_dom_sf"/>
</dbReference>
<evidence type="ECO:0008006" key="4">
    <source>
        <dbReference type="Google" id="ProtNLM"/>
    </source>
</evidence>